<gene>
    <name evidence="2" type="ORF">LPB072_20465</name>
    <name evidence="3" type="ORF">LPB72_20635</name>
</gene>
<organism evidence="2 5">
    <name type="scientific">Hydrogenophaga crassostreae</name>
    <dbReference type="NCBI Taxonomy" id="1763535"/>
    <lineage>
        <taxon>Bacteria</taxon>
        <taxon>Pseudomonadati</taxon>
        <taxon>Pseudomonadota</taxon>
        <taxon>Betaproteobacteria</taxon>
        <taxon>Burkholderiales</taxon>
        <taxon>Comamonadaceae</taxon>
        <taxon>Hydrogenophaga</taxon>
    </lineage>
</organism>
<feature type="transmembrane region" description="Helical" evidence="1">
    <location>
        <begin position="57"/>
        <end position="80"/>
    </location>
</feature>
<reference evidence="2 5" key="2">
    <citation type="submission" date="2016-10" db="EMBL/GenBank/DDBJ databases">
        <title>Hydorgenophaga sp. LPB0072 isolated from gastropod.</title>
        <authorList>
            <person name="Kim E."/>
            <person name="Yi H."/>
        </authorList>
    </citation>
    <scope>NUCLEOTIDE SEQUENCE [LARGE SCALE GENOMIC DNA]</scope>
    <source>
        <strain evidence="2 5">LPB0072</strain>
    </source>
</reference>
<protein>
    <recommendedName>
        <fullName evidence="6">Transmembrane protein</fullName>
    </recommendedName>
</protein>
<dbReference type="OrthoDB" id="8900679at2"/>
<dbReference type="STRING" id="1763535.LPB072_20465"/>
<evidence type="ECO:0008006" key="6">
    <source>
        <dbReference type="Google" id="ProtNLM"/>
    </source>
</evidence>
<keyword evidence="1" id="KW-0812">Transmembrane</keyword>
<dbReference type="Proteomes" id="UP000185657">
    <property type="component" value="Unassembled WGS sequence"/>
</dbReference>
<keyword evidence="1" id="KW-1133">Transmembrane helix</keyword>
<name>A0A167GMU7_9BURK</name>
<evidence type="ECO:0000313" key="2">
    <source>
        <dbReference type="EMBL" id="AOW14840.1"/>
    </source>
</evidence>
<accession>A0A167GMU7</accession>
<keyword evidence="4" id="KW-1185">Reference proteome</keyword>
<keyword evidence="1" id="KW-0472">Membrane</keyword>
<evidence type="ECO:0000256" key="1">
    <source>
        <dbReference type="SAM" id="Phobius"/>
    </source>
</evidence>
<dbReference type="EMBL" id="LVWD01000041">
    <property type="protein sequence ID" value="OAD39669.1"/>
    <property type="molecule type" value="Genomic_DNA"/>
</dbReference>
<evidence type="ECO:0000313" key="4">
    <source>
        <dbReference type="Proteomes" id="UP000185657"/>
    </source>
</evidence>
<sequence length="164" mass="19375">MNRLLRALLWPLKWLLALLILFEEWGWEPLQRWLARVAMWPSLRWLDAAIRRLPPYAALALLGGPALTLLPIKLLALWLIGQGHAVSGLMVILAAKVLGTAVVAHLFALTQPALMRLDWFAWRYTRWTQWKDRLLNQVRASVPWRTARIWRRQALRQWHRWTRP</sequence>
<dbReference type="Proteomes" id="UP000185680">
    <property type="component" value="Chromosome"/>
</dbReference>
<dbReference type="RefSeq" id="WP_066095718.1">
    <property type="nucleotide sequence ID" value="NZ_CP017476.1"/>
</dbReference>
<proteinExistence type="predicted"/>
<feature type="transmembrane region" description="Helical" evidence="1">
    <location>
        <begin position="86"/>
        <end position="109"/>
    </location>
</feature>
<dbReference type="KEGG" id="hyl:LPB072_20465"/>
<dbReference type="EMBL" id="CP017476">
    <property type="protein sequence ID" value="AOW14840.1"/>
    <property type="molecule type" value="Genomic_DNA"/>
</dbReference>
<evidence type="ECO:0000313" key="5">
    <source>
        <dbReference type="Proteomes" id="UP000185680"/>
    </source>
</evidence>
<reference evidence="3 4" key="1">
    <citation type="submission" date="2016-02" db="EMBL/GenBank/DDBJ databases">
        <title>Draft genome sequence of Hydrogenophaga sp. LPB0072.</title>
        <authorList>
            <person name="Shin S.-K."/>
            <person name="Yi H."/>
        </authorList>
    </citation>
    <scope>NUCLEOTIDE SEQUENCE [LARGE SCALE GENOMIC DNA]</scope>
    <source>
        <strain evidence="3 4">LPB0072</strain>
    </source>
</reference>
<evidence type="ECO:0000313" key="3">
    <source>
        <dbReference type="EMBL" id="OAD39669.1"/>
    </source>
</evidence>
<dbReference type="AlphaFoldDB" id="A0A167GMU7"/>